<dbReference type="OrthoDB" id="9782387at2"/>
<dbReference type="PANTHER" id="PTHR21339:SF0">
    <property type="entry name" value="S-ADENOSYLMETHIONINE-DEPENDENT NUCLEOTIDE DEHYDRATASE RSAD2"/>
    <property type="match status" value="1"/>
</dbReference>
<evidence type="ECO:0000256" key="2">
    <source>
        <dbReference type="ARBA" id="ARBA00022485"/>
    </source>
</evidence>
<dbReference type="GO" id="GO:0046872">
    <property type="term" value="F:metal ion binding"/>
    <property type="evidence" value="ECO:0007669"/>
    <property type="project" value="UniProtKB-KW"/>
</dbReference>
<keyword evidence="4" id="KW-0479">Metal-binding</keyword>
<dbReference type="Proteomes" id="UP000187526">
    <property type="component" value="Unassembled WGS sequence"/>
</dbReference>
<dbReference type="Pfam" id="PF04055">
    <property type="entry name" value="Radical_SAM"/>
    <property type="match status" value="1"/>
</dbReference>
<dbReference type="PANTHER" id="PTHR21339">
    <property type="entry name" value="RADICAL S-ADENOSYL METHIONINE DOMAIN-CONTAINING PROTEIN 2"/>
    <property type="match status" value="1"/>
</dbReference>
<keyword evidence="6" id="KW-0411">Iron-sulfur</keyword>
<evidence type="ECO:0000259" key="9">
    <source>
        <dbReference type="PROSITE" id="PS51918"/>
    </source>
</evidence>
<dbReference type="InterPro" id="IPR051196">
    <property type="entry name" value="RSAD2/Viperin_antiviral"/>
</dbReference>
<evidence type="ECO:0000256" key="3">
    <source>
        <dbReference type="ARBA" id="ARBA00022691"/>
    </source>
</evidence>
<dbReference type="InterPro" id="IPR013785">
    <property type="entry name" value="Aldolase_TIM"/>
</dbReference>
<accession>A0A1R1IC19</accession>
<dbReference type="SFLD" id="SFLDG01088">
    <property type="entry name" value="antiviral_proteins"/>
    <property type="match status" value="1"/>
</dbReference>
<comment type="cofactor">
    <cofactor evidence="1">
        <name>[4Fe-4S] cluster</name>
        <dbReference type="ChEBI" id="CHEBI:49883"/>
    </cofactor>
</comment>
<dbReference type="PROSITE" id="PS51918">
    <property type="entry name" value="RADICAL_SAM"/>
    <property type="match status" value="1"/>
</dbReference>
<dbReference type="SMR" id="A0A1R1IC19"/>
<dbReference type="GO" id="GO:0051607">
    <property type="term" value="P:defense response to virus"/>
    <property type="evidence" value="ECO:0007669"/>
    <property type="project" value="UniProtKB-KW"/>
</dbReference>
<evidence type="ECO:0000256" key="6">
    <source>
        <dbReference type="ARBA" id="ARBA00023014"/>
    </source>
</evidence>
<protein>
    <recommendedName>
        <fullName evidence="8">S-adenosylmethionine-dependent nucleotide dehydratase</fullName>
    </recommendedName>
</protein>
<keyword evidence="5" id="KW-0408">Iron</keyword>
<dbReference type="InterPro" id="IPR007197">
    <property type="entry name" value="rSAM"/>
</dbReference>
<feature type="domain" description="Radical SAM core" evidence="9">
    <location>
        <begin position="10"/>
        <end position="263"/>
    </location>
</feature>
<evidence type="ECO:0000313" key="11">
    <source>
        <dbReference type="Proteomes" id="UP000187526"/>
    </source>
</evidence>
<evidence type="ECO:0000256" key="5">
    <source>
        <dbReference type="ARBA" id="ARBA00023004"/>
    </source>
</evidence>
<keyword evidence="7" id="KW-0051">Antiviral defense</keyword>
<organism evidence="10 11">
    <name type="scientific">Azonexus hydrophilus</name>
    <dbReference type="NCBI Taxonomy" id="418702"/>
    <lineage>
        <taxon>Bacteria</taxon>
        <taxon>Pseudomonadati</taxon>
        <taxon>Pseudomonadota</taxon>
        <taxon>Betaproteobacteria</taxon>
        <taxon>Rhodocyclales</taxon>
        <taxon>Azonexaceae</taxon>
        <taxon>Azonexus</taxon>
    </lineage>
</organism>
<dbReference type="STRING" id="418702.BJN45_01500"/>
<proteinExistence type="predicted"/>
<dbReference type="EMBL" id="MTHD01000001">
    <property type="protein sequence ID" value="OMG56328.1"/>
    <property type="molecule type" value="Genomic_DNA"/>
</dbReference>
<reference evidence="10 11" key="1">
    <citation type="submission" date="2016-10" db="EMBL/GenBank/DDBJ databases">
        <title>Alkaliphiles isolated from bioreactors.</title>
        <authorList>
            <person name="Salah Z."/>
            <person name="Rout S.P."/>
            <person name="Humphreys P.N."/>
        </authorList>
    </citation>
    <scope>NUCLEOTIDE SEQUENCE [LARGE SCALE GENOMIC DNA]</scope>
    <source>
        <strain evidence="10 11">ZS02</strain>
    </source>
</reference>
<name>A0A1R1IC19_9RHOO</name>
<comment type="caution">
    <text evidence="10">The sequence shown here is derived from an EMBL/GenBank/DDBJ whole genome shotgun (WGS) entry which is preliminary data.</text>
</comment>
<gene>
    <name evidence="10" type="ORF">BJN45_01500</name>
</gene>
<dbReference type="Gene3D" id="3.20.20.70">
    <property type="entry name" value="Aldolase class I"/>
    <property type="match status" value="1"/>
</dbReference>
<dbReference type="NCBIfam" id="NF038283">
    <property type="entry name" value="viperin_w_prok"/>
    <property type="match status" value="1"/>
</dbReference>
<dbReference type="GO" id="GO:0003824">
    <property type="term" value="F:catalytic activity"/>
    <property type="evidence" value="ECO:0007669"/>
    <property type="project" value="InterPro"/>
</dbReference>
<dbReference type="SFLD" id="SFLDG01067">
    <property type="entry name" value="SPASM/twitch_domain_containing"/>
    <property type="match status" value="1"/>
</dbReference>
<evidence type="ECO:0000256" key="8">
    <source>
        <dbReference type="ARBA" id="ARBA00039667"/>
    </source>
</evidence>
<keyword evidence="2" id="KW-0004">4Fe-4S</keyword>
<evidence type="ECO:0000256" key="4">
    <source>
        <dbReference type="ARBA" id="ARBA00022723"/>
    </source>
</evidence>
<evidence type="ECO:0000256" key="7">
    <source>
        <dbReference type="ARBA" id="ARBA00023118"/>
    </source>
</evidence>
<dbReference type="CDD" id="cd01335">
    <property type="entry name" value="Radical_SAM"/>
    <property type="match status" value="1"/>
</dbReference>
<dbReference type="AlphaFoldDB" id="A0A1R1IC19"/>
<dbReference type="SUPFAM" id="SSF102114">
    <property type="entry name" value="Radical SAM enzymes"/>
    <property type="match status" value="1"/>
</dbReference>
<dbReference type="SFLD" id="SFLDS00029">
    <property type="entry name" value="Radical_SAM"/>
    <property type="match status" value="1"/>
</dbReference>
<dbReference type="RefSeq" id="WP_076091372.1">
    <property type="nucleotide sequence ID" value="NZ_MTHD01000001.1"/>
</dbReference>
<dbReference type="InterPro" id="IPR058240">
    <property type="entry name" value="rSAM_sf"/>
</dbReference>
<evidence type="ECO:0000313" key="10">
    <source>
        <dbReference type="EMBL" id="OMG56328.1"/>
    </source>
</evidence>
<keyword evidence="3" id="KW-0949">S-adenosyl-L-methionine</keyword>
<evidence type="ECO:0000256" key="1">
    <source>
        <dbReference type="ARBA" id="ARBA00001966"/>
    </source>
</evidence>
<dbReference type="GO" id="GO:0051539">
    <property type="term" value="F:4 iron, 4 sulfur cluster binding"/>
    <property type="evidence" value="ECO:0007669"/>
    <property type="project" value="UniProtKB-KW"/>
</dbReference>
<sequence>MLTNSSPISVQDELVINWHITEACNFACRYCYAKWEKPDASRELIHDLPRSTQLMGELRTFFATANLTNPLSQKIQWRSTRLNFAGGEPLLYDQQALRTIKVARELGFSVSMITNASRLNTDLIRELAPQLSLLGVSVDSTNATRNRKIGRCDKQGQVLSVNTLAKNIRTGREINPDLRLKINTVVNALNFDEDMTDLIRELDPEKWKVLRMLPTVTNDLNISDAQFSAFIDRHASLPLSIEDNVDMTKSYIMIDPQGRFFQNDADTRGYRYSHPIIDVGAEQAFSQVSLSTDRYLARYRSIAVAK</sequence>
<keyword evidence="11" id="KW-1185">Reference proteome</keyword>